<feature type="region of interest" description="Disordered" evidence="1">
    <location>
        <begin position="47"/>
        <end position="74"/>
    </location>
</feature>
<sequence>MFLMLHVVYDFKTGFPFTHKHKEDYESSMDSLMMPLMLIKDDDESYSHNNIERKDGSADHVGPGSDTPKSIDQDNMEELGRGHRIKVPSVKLHDYVTHNIQKLSQSPSSPSSQHISGVIYPLTHYVSYDNFSMKHRRFLVAPSLELESVHFAKAVKDAIWRIAMQRELQALEDNGRWNLQPIPNGKKLLGCKLVYKIK</sequence>
<gene>
    <name evidence="2" type="ORF">KIW84_050448</name>
</gene>
<organism evidence="2 3">
    <name type="scientific">Pisum sativum</name>
    <name type="common">Garden pea</name>
    <name type="synonym">Lathyrus oleraceus</name>
    <dbReference type="NCBI Taxonomy" id="3888"/>
    <lineage>
        <taxon>Eukaryota</taxon>
        <taxon>Viridiplantae</taxon>
        <taxon>Streptophyta</taxon>
        <taxon>Embryophyta</taxon>
        <taxon>Tracheophyta</taxon>
        <taxon>Spermatophyta</taxon>
        <taxon>Magnoliopsida</taxon>
        <taxon>eudicotyledons</taxon>
        <taxon>Gunneridae</taxon>
        <taxon>Pentapetalae</taxon>
        <taxon>rosids</taxon>
        <taxon>fabids</taxon>
        <taxon>Fabales</taxon>
        <taxon>Fabaceae</taxon>
        <taxon>Papilionoideae</taxon>
        <taxon>50 kb inversion clade</taxon>
        <taxon>NPAAA clade</taxon>
        <taxon>Hologalegina</taxon>
        <taxon>IRL clade</taxon>
        <taxon>Fabeae</taxon>
        <taxon>Lathyrus</taxon>
    </lineage>
</organism>
<dbReference type="Gramene" id="Psat05G0044800-T1">
    <property type="protein sequence ID" value="KAI5402852.1"/>
    <property type="gene ID" value="KIW84_050448"/>
</dbReference>
<dbReference type="AlphaFoldDB" id="A0A9D4WJE4"/>
<comment type="caution">
    <text evidence="2">The sequence shown here is derived from an EMBL/GenBank/DDBJ whole genome shotgun (WGS) entry which is preliminary data.</text>
</comment>
<dbReference type="Proteomes" id="UP001058974">
    <property type="component" value="Chromosome 5"/>
</dbReference>
<reference evidence="2 3" key="1">
    <citation type="journal article" date="2022" name="Nat. Genet.">
        <title>Improved pea reference genome and pan-genome highlight genomic features and evolutionary characteristics.</title>
        <authorList>
            <person name="Yang T."/>
            <person name="Liu R."/>
            <person name="Luo Y."/>
            <person name="Hu S."/>
            <person name="Wang D."/>
            <person name="Wang C."/>
            <person name="Pandey M.K."/>
            <person name="Ge S."/>
            <person name="Xu Q."/>
            <person name="Li N."/>
            <person name="Li G."/>
            <person name="Huang Y."/>
            <person name="Saxena R.K."/>
            <person name="Ji Y."/>
            <person name="Li M."/>
            <person name="Yan X."/>
            <person name="He Y."/>
            <person name="Liu Y."/>
            <person name="Wang X."/>
            <person name="Xiang C."/>
            <person name="Varshney R.K."/>
            <person name="Ding H."/>
            <person name="Gao S."/>
            <person name="Zong X."/>
        </authorList>
    </citation>
    <scope>NUCLEOTIDE SEQUENCE [LARGE SCALE GENOMIC DNA]</scope>
    <source>
        <strain evidence="2 3">cv. Zhongwan 6</strain>
    </source>
</reference>
<evidence type="ECO:0000313" key="2">
    <source>
        <dbReference type="EMBL" id="KAI5402852.1"/>
    </source>
</evidence>
<keyword evidence="3" id="KW-1185">Reference proteome</keyword>
<accession>A0A9D4WJE4</accession>
<evidence type="ECO:0000256" key="1">
    <source>
        <dbReference type="SAM" id="MobiDB-lite"/>
    </source>
</evidence>
<name>A0A9D4WJE4_PEA</name>
<evidence type="ECO:0000313" key="3">
    <source>
        <dbReference type="Proteomes" id="UP001058974"/>
    </source>
</evidence>
<protein>
    <submittedName>
        <fullName evidence="2">Uncharacterized protein</fullName>
    </submittedName>
</protein>
<dbReference type="EMBL" id="JAMSHJ010000005">
    <property type="protein sequence ID" value="KAI5402852.1"/>
    <property type="molecule type" value="Genomic_DNA"/>
</dbReference>
<proteinExistence type="predicted"/>